<dbReference type="Proteomes" id="UP000183257">
    <property type="component" value="Unassembled WGS sequence"/>
</dbReference>
<organism evidence="1 2">
    <name type="scientific">Cellulophaga fucicola</name>
    <dbReference type="NCBI Taxonomy" id="76595"/>
    <lineage>
        <taxon>Bacteria</taxon>
        <taxon>Pseudomonadati</taxon>
        <taxon>Bacteroidota</taxon>
        <taxon>Flavobacteriia</taxon>
        <taxon>Flavobacteriales</taxon>
        <taxon>Flavobacteriaceae</taxon>
        <taxon>Cellulophaga</taxon>
    </lineage>
</organism>
<dbReference type="EMBL" id="FPIY01000004">
    <property type="protein sequence ID" value="SFW60586.1"/>
    <property type="molecule type" value="Genomic_DNA"/>
</dbReference>
<dbReference type="OrthoDB" id="1248331at2"/>
<reference evidence="2" key="1">
    <citation type="submission" date="2016-11" db="EMBL/GenBank/DDBJ databases">
        <authorList>
            <person name="Varghese N."/>
            <person name="Submissions S."/>
        </authorList>
    </citation>
    <scope>NUCLEOTIDE SEQUENCE [LARGE SCALE GENOMIC DNA]</scope>
    <source>
        <strain evidence="2">DSM 24786</strain>
    </source>
</reference>
<sequence>MKKALVVLFILGLNKTFSQKIDTLKVYQNDELAFERIDYMAHRPCSKPKAATRYKQLNPKDSTYYIIYNDKKQLIKEGLYTIKYPDKEDEYKGAMYNSKSYYYKNNGDLVVIHYQEDGRNVKTAFYGSKNKLKKIRYIDKISATPTKDEIYKNNTLIETRYFISFYANKYNTVKEKKP</sequence>
<gene>
    <name evidence="1" type="ORF">SAMN05660313_02756</name>
</gene>
<protein>
    <submittedName>
        <fullName evidence="1">Uncharacterized protein</fullName>
    </submittedName>
</protein>
<dbReference type="RefSeq" id="WP_072304384.1">
    <property type="nucleotide sequence ID" value="NZ_FPIY01000004.1"/>
</dbReference>
<keyword evidence="2" id="KW-1185">Reference proteome</keyword>
<evidence type="ECO:0000313" key="1">
    <source>
        <dbReference type="EMBL" id="SFW60586.1"/>
    </source>
</evidence>
<evidence type="ECO:0000313" key="2">
    <source>
        <dbReference type="Proteomes" id="UP000183257"/>
    </source>
</evidence>
<accession>A0A1K1QKW9</accession>
<name>A0A1K1QKW9_9FLAO</name>
<dbReference type="STRING" id="76595.SAMN05660313_02756"/>
<proteinExistence type="predicted"/>
<dbReference type="AlphaFoldDB" id="A0A1K1QKW9"/>